<keyword evidence="3" id="KW-0809">Transit peptide</keyword>
<dbReference type="Pfam" id="PF09243">
    <property type="entry name" value="Rsm22"/>
    <property type="match status" value="1"/>
</dbReference>
<keyword evidence="10" id="KW-1185">Reference proteome</keyword>
<evidence type="ECO:0000256" key="6">
    <source>
        <dbReference type="ARBA" id="ARBA00023128"/>
    </source>
</evidence>
<evidence type="ECO:0000256" key="2">
    <source>
        <dbReference type="ARBA" id="ARBA00022723"/>
    </source>
</evidence>
<evidence type="ECO:0000256" key="7">
    <source>
        <dbReference type="ARBA" id="ARBA00045681"/>
    </source>
</evidence>
<dbReference type="InterPro" id="IPR015324">
    <property type="entry name" value="Ribosomal_Rsm22-like"/>
</dbReference>
<keyword evidence="5" id="KW-0411">Iron-sulfur</keyword>
<keyword evidence="6" id="KW-0496">Mitochondrion</keyword>
<evidence type="ECO:0000256" key="4">
    <source>
        <dbReference type="ARBA" id="ARBA00023004"/>
    </source>
</evidence>
<dbReference type="GO" id="GO:0008168">
    <property type="term" value="F:methyltransferase activity"/>
    <property type="evidence" value="ECO:0007669"/>
    <property type="project" value="InterPro"/>
</dbReference>
<sequence length="762" mass="86457">MLATRRTLRYLRLPKQLSPLLNSQFQFCHLHTTFPTRSKDPSAPPPSSPPTLLAPPTIVIKPPIEEYVRQIREQYGNYLPAGLLEENEYKLYERYYGRPTRLLQTGETIVREDNLFPPPETPAVEALYAQVARRLSPHEWAQKEEEDDLDDHFVTGSPRLFHTHPLTSVSRFGTFPSTIALPRKVEGETETLIVDVAPQQLVDSAHNTLGGPHLQFSPIYSHKRSKRALDIPLNPTNPHMSNIDADVYLSAVMPGLYAQCLSSLTELRRRLGSDWVLGGDGDEKGVKNVLDVGSGGAGILAWRSIIEAEEERRRDELEERTDWGAPPAAKEGSGLRAVVVTAPDALRGKASRLLDNTTFITRMPDVNFENLFHTPGVDTEKNKAQPRKLYDLIIASNRLLPIVKRFYRRQIIDQLWSHLNPNGGVLLMIEKGTPMGFEAIAGARSTILKNYLQDVGEAFQSRATTNADGSTSDRTTKGPGAIIAPCTNHEQCPLFIHGATDGTQRKDYCRFSQRFRRPQYLQKIAKRSSNNTEDIEYSYVAFRRGTDHRADTKNKISPTKEDFSTTPVDGGAGTEIEGPYTMAQLRNHTLTLPRIVLAPLKRPGHIIMDVCTPEGMLERWTVPRSLGKVEYRDARKSRWGDLWALGAKTRVRRNIKVGSENNRSLSKLIAIRDPYDGGVRAIVKDKTTAYLKSKKKQAKEDRKVERLERKQEAIEKHAEMIKMHKERKLREKGLRKEGDRQTHAEKVRISRERRRKEQEWDM</sequence>
<dbReference type="AlphaFoldDB" id="A0A3N4IXN4"/>
<dbReference type="OrthoDB" id="421327at2759"/>
<evidence type="ECO:0000313" key="10">
    <source>
        <dbReference type="Proteomes" id="UP000276215"/>
    </source>
</evidence>
<dbReference type="GO" id="GO:0051536">
    <property type="term" value="F:iron-sulfur cluster binding"/>
    <property type="evidence" value="ECO:0007669"/>
    <property type="project" value="UniProtKB-KW"/>
</dbReference>
<feature type="compositionally biased region" description="Basic and acidic residues" evidence="8">
    <location>
        <begin position="550"/>
        <end position="563"/>
    </location>
</feature>
<dbReference type="GO" id="GO:0006412">
    <property type="term" value="P:translation"/>
    <property type="evidence" value="ECO:0007669"/>
    <property type="project" value="InterPro"/>
</dbReference>
<comment type="function">
    <text evidence="7">Mitochondrial ribosome (mitoribosome) assembly factor. Binds at the interface of the head and body domains of the mitochondrial small ribosomal subunit (mt-SSU), occluding the mRNA channel and preventing compaction of the head domain towards the body. Probable inactive methyltransferase: retains the characteristic folding and ability to bind S-adenosyl-L-methionine, but it probably lost its methyltransferase activity.</text>
</comment>
<evidence type="ECO:0000256" key="3">
    <source>
        <dbReference type="ARBA" id="ARBA00022946"/>
    </source>
</evidence>
<keyword evidence="2" id="KW-0479">Metal-binding</keyword>
<accession>A0A3N4IXN4</accession>
<evidence type="ECO:0000256" key="8">
    <source>
        <dbReference type="SAM" id="MobiDB-lite"/>
    </source>
</evidence>
<dbReference type="STRING" id="1336337.A0A3N4IXN4"/>
<keyword evidence="4" id="KW-0408">Iron</keyword>
<reference evidence="9 10" key="1">
    <citation type="journal article" date="2018" name="Nat. Ecol. Evol.">
        <title>Pezizomycetes genomes reveal the molecular basis of ectomycorrhizal truffle lifestyle.</title>
        <authorList>
            <person name="Murat C."/>
            <person name="Payen T."/>
            <person name="Noel B."/>
            <person name="Kuo A."/>
            <person name="Morin E."/>
            <person name="Chen J."/>
            <person name="Kohler A."/>
            <person name="Krizsan K."/>
            <person name="Balestrini R."/>
            <person name="Da Silva C."/>
            <person name="Montanini B."/>
            <person name="Hainaut M."/>
            <person name="Levati E."/>
            <person name="Barry K.W."/>
            <person name="Belfiori B."/>
            <person name="Cichocki N."/>
            <person name="Clum A."/>
            <person name="Dockter R.B."/>
            <person name="Fauchery L."/>
            <person name="Guy J."/>
            <person name="Iotti M."/>
            <person name="Le Tacon F."/>
            <person name="Lindquist E.A."/>
            <person name="Lipzen A."/>
            <person name="Malagnac F."/>
            <person name="Mello A."/>
            <person name="Molinier V."/>
            <person name="Miyauchi S."/>
            <person name="Poulain J."/>
            <person name="Riccioni C."/>
            <person name="Rubini A."/>
            <person name="Sitrit Y."/>
            <person name="Splivallo R."/>
            <person name="Traeger S."/>
            <person name="Wang M."/>
            <person name="Zifcakova L."/>
            <person name="Wipf D."/>
            <person name="Zambonelli A."/>
            <person name="Paolocci F."/>
            <person name="Nowrousian M."/>
            <person name="Ottonello S."/>
            <person name="Baldrian P."/>
            <person name="Spatafora J.W."/>
            <person name="Henrissat B."/>
            <person name="Nagy L.G."/>
            <person name="Aury J.M."/>
            <person name="Wincker P."/>
            <person name="Grigoriev I.V."/>
            <person name="Bonfante P."/>
            <person name="Martin F.M."/>
        </authorList>
    </citation>
    <scope>NUCLEOTIDE SEQUENCE [LARGE SCALE GENOMIC DNA]</scope>
    <source>
        <strain evidence="9 10">120613-1</strain>
    </source>
</reference>
<feature type="compositionally biased region" description="Pro residues" evidence="8">
    <location>
        <begin position="42"/>
        <end position="53"/>
    </location>
</feature>
<dbReference type="GO" id="GO:0005763">
    <property type="term" value="C:mitochondrial small ribosomal subunit"/>
    <property type="evidence" value="ECO:0007669"/>
    <property type="project" value="TreeGrafter"/>
</dbReference>
<feature type="region of interest" description="Disordered" evidence="8">
    <location>
        <begin position="550"/>
        <end position="573"/>
    </location>
</feature>
<dbReference type="PANTHER" id="PTHR13184">
    <property type="entry name" value="37S RIBOSOMAL PROTEIN S22"/>
    <property type="match status" value="1"/>
</dbReference>
<protein>
    <recommendedName>
        <fullName evidence="11">Rsm22-domain-containing protein</fullName>
    </recommendedName>
</protein>
<evidence type="ECO:0008006" key="11">
    <source>
        <dbReference type="Google" id="ProtNLM"/>
    </source>
</evidence>
<comment type="subcellular location">
    <subcellularLocation>
        <location evidence="1">Mitochondrion</location>
    </subcellularLocation>
</comment>
<feature type="region of interest" description="Disordered" evidence="8">
    <location>
        <begin position="35"/>
        <end position="54"/>
    </location>
</feature>
<evidence type="ECO:0000256" key="5">
    <source>
        <dbReference type="ARBA" id="ARBA00023014"/>
    </source>
</evidence>
<organism evidence="9 10">
    <name type="scientific">Choiromyces venosus 120613-1</name>
    <dbReference type="NCBI Taxonomy" id="1336337"/>
    <lineage>
        <taxon>Eukaryota</taxon>
        <taxon>Fungi</taxon>
        <taxon>Dikarya</taxon>
        <taxon>Ascomycota</taxon>
        <taxon>Pezizomycotina</taxon>
        <taxon>Pezizomycetes</taxon>
        <taxon>Pezizales</taxon>
        <taxon>Tuberaceae</taxon>
        <taxon>Choiromyces</taxon>
    </lineage>
</organism>
<evidence type="ECO:0000313" key="9">
    <source>
        <dbReference type="EMBL" id="RPA89548.1"/>
    </source>
</evidence>
<gene>
    <name evidence="9" type="ORF">L873DRAFT_1721283</name>
</gene>
<dbReference type="InterPro" id="IPR052571">
    <property type="entry name" value="Mt_RNA_Methyltransferase"/>
</dbReference>
<dbReference type="EMBL" id="ML120569">
    <property type="protein sequence ID" value="RPA89548.1"/>
    <property type="molecule type" value="Genomic_DNA"/>
</dbReference>
<dbReference type="Proteomes" id="UP000276215">
    <property type="component" value="Unassembled WGS sequence"/>
</dbReference>
<name>A0A3N4IXN4_9PEZI</name>
<dbReference type="GO" id="GO:0003735">
    <property type="term" value="F:structural constituent of ribosome"/>
    <property type="evidence" value="ECO:0007669"/>
    <property type="project" value="TreeGrafter"/>
</dbReference>
<proteinExistence type="predicted"/>
<dbReference type="GO" id="GO:0046872">
    <property type="term" value="F:metal ion binding"/>
    <property type="evidence" value="ECO:0007669"/>
    <property type="project" value="UniProtKB-KW"/>
</dbReference>
<feature type="region of interest" description="Disordered" evidence="8">
    <location>
        <begin position="720"/>
        <end position="762"/>
    </location>
</feature>
<dbReference type="PANTHER" id="PTHR13184:SF5">
    <property type="entry name" value="METHYLTRANSFERASE-LIKE PROTEIN 17, MITOCHONDRIAL"/>
    <property type="match status" value="1"/>
</dbReference>
<evidence type="ECO:0000256" key="1">
    <source>
        <dbReference type="ARBA" id="ARBA00004173"/>
    </source>
</evidence>